<evidence type="ECO:0000313" key="2">
    <source>
        <dbReference type="EMBL" id="BBF92665.1"/>
    </source>
</evidence>
<dbReference type="RefSeq" id="WP_160140538.1">
    <property type="nucleotide sequence ID" value="NZ_AP018907.1"/>
</dbReference>
<protein>
    <submittedName>
        <fullName evidence="2">Uncharacterized protein</fullName>
    </submittedName>
</protein>
<dbReference type="EMBL" id="AP018907">
    <property type="protein sequence ID" value="BBF92665.1"/>
    <property type="molecule type" value="Genomic_DNA"/>
</dbReference>
<proteinExistence type="predicted"/>
<reference evidence="2 3" key="1">
    <citation type="submission" date="2018-08" db="EMBL/GenBank/DDBJ databases">
        <title>Complete genome sequencing of Blastochloris tepida GI.</title>
        <authorList>
            <person name="Tsukatani Y."/>
            <person name="Mori H."/>
        </authorList>
    </citation>
    <scope>NUCLEOTIDE SEQUENCE [LARGE SCALE GENOMIC DNA]</scope>
    <source>
        <strain evidence="2 3">GI</strain>
    </source>
</reference>
<gene>
    <name evidence="2" type="ORF">BLTE_13500</name>
</gene>
<keyword evidence="1" id="KW-0812">Transmembrane</keyword>
<dbReference type="Proteomes" id="UP000266934">
    <property type="component" value="Chromosome"/>
</dbReference>
<keyword evidence="1" id="KW-1133">Transmembrane helix</keyword>
<sequence length="55" mass="5782">MRAETYAALTALVSILRSAAGDPHDDVAMLADAAFALAIAYSVVIPALRYIGFVK</sequence>
<keyword evidence="1" id="KW-0472">Membrane</keyword>
<evidence type="ECO:0000313" key="3">
    <source>
        <dbReference type="Proteomes" id="UP000266934"/>
    </source>
</evidence>
<organism evidence="2 3">
    <name type="scientific">Blastochloris tepida</name>
    <dbReference type="NCBI Taxonomy" id="2233851"/>
    <lineage>
        <taxon>Bacteria</taxon>
        <taxon>Pseudomonadati</taxon>
        <taxon>Pseudomonadota</taxon>
        <taxon>Alphaproteobacteria</taxon>
        <taxon>Hyphomicrobiales</taxon>
        <taxon>Blastochloridaceae</taxon>
        <taxon>Blastochloris</taxon>
    </lineage>
</organism>
<dbReference type="AlphaFoldDB" id="A0A348FZD2"/>
<feature type="transmembrane region" description="Helical" evidence="1">
    <location>
        <begin position="31"/>
        <end position="51"/>
    </location>
</feature>
<name>A0A348FZD2_9HYPH</name>
<keyword evidence="3" id="KW-1185">Reference proteome</keyword>
<evidence type="ECO:0000256" key="1">
    <source>
        <dbReference type="SAM" id="Phobius"/>
    </source>
</evidence>
<dbReference type="KEGG" id="blag:BLTE_13500"/>
<accession>A0A348FZD2</accession>